<dbReference type="GO" id="GO:0005886">
    <property type="term" value="C:plasma membrane"/>
    <property type="evidence" value="ECO:0007669"/>
    <property type="project" value="UniProtKB-SubCell"/>
</dbReference>
<keyword evidence="5 7" id="KW-0472">Membrane</keyword>
<dbReference type="PANTHER" id="PTHR43124:SF3">
    <property type="entry name" value="CHLORAMPHENICOL EFFLUX PUMP RV0191"/>
    <property type="match status" value="1"/>
</dbReference>
<feature type="transmembrane region" description="Helical" evidence="7">
    <location>
        <begin position="86"/>
        <end position="107"/>
    </location>
</feature>
<feature type="transmembrane region" description="Helical" evidence="7">
    <location>
        <begin position="256"/>
        <end position="274"/>
    </location>
</feature>
<protein>
    <submittedName>
        <fullName evidence="9">MFS transporter</fullName>
    </submittedName>
</protein>
<feature type="compositionally biased region" description="Pro residues" evidence="6">
    <location>
        <begin position="398"/>
        <end position="415"/>
    </location>
</feature>
<keyword evidence="3 7" id="KW-0812">Transmembrane</keyword>
<dbReference type="SUPFAM" id="SSF103473">
    <property type="entry name" value="MFS general substrate transporter"/>
    <property type="match status" value="1"/>
</dbReference>
<dbReference type="GO" id="GO:0022857">
    <property type="term" value="F:transmembrane transporter activity"/>
    <property type="evidence" value="ECO:0007669"/>
    <property type="project" value="InterPro"/>
</dbReference>
<evidence type="ECO:0000313" key="9">
    <source>
        <dbReference type="EMBL" id="MDI5967821.1"/>
    </source>
</evidence>
<name>A0AA90GWP0_9ACTN</name>
<keyword evidence="2" id="KW-1003">Cell membrane</keyword>
<dbReference type="InterPro" id="IPR020846">
    <property type="entry name" value="MFS_dom"/>
</dbReference>
<proteinExistence type="predicted"/>
<feature type="transmembrane region" description="Helical" evidence="7">
    <location>
        <begin position="348"/>
        <end position="369"/>
    </location>
</feature>
<evidence type="ECO:0000259" key="8">
    <source>
        <dbReference type="PROSITE" id="PS50850"/>
    </source>
</evidence>
<feature type="transmembrane region" description="Helical" evidence="7">
    <location>
        <begin position="172"/>
        <end position="194"/>
    </location>
</feature>
<keyword evidence="4 7" id="KW-1133">Transmembrane helix</keyword>
<evidence type="ECO:0000256" key="1">
    <source>
        <dbReference type="ARBA" id="ARBA00004651"/>
    </source>
</evidence>
<dbReference type="PROSITE" id="PS50850">
    <property type="entry name" value="MFS"/>
    <property type="match status" value="1"/>
</dbReference>
<evidence type="ECO:0000256" key="4">
    <source>
        <dbReference type="ARBA" id="ARBA00022989"/>
    </source>
</evidence>
<feature type="transmembrane region" description="Helical" evidence="7">
    <location>
        <begin position="51"/>
        <end position="74"/>
    </location>
</feature>
<comment type="caution">
    <text evidence="9">The sequence shown here is derived from an EMBL/GenBank/DDBJ whole genome shotgun (WGS) entry which is preliminary data.</text>
</comment>
<dbReference type="RefSeq" id="WP_271314039.1">
    <property type="nucleotide sequence ID" value="NZ_JABXJJ020000001.1"/>
</dbReference>
<feature type="transmembrane region" description="Helical" evidence="7">
    <location>
        <begin position="375"/>
        <end position="395"/>
    </location>
</feature>
<dbReference type="Pfam" id="PF07690">
    <property type="entry name" value="MFS_1"/>
    <property type="match status" value="2"/>
</dbReference>
<feature type="domain" description="Major facilitator superfamily (MFS) profile" evidence="8">
    <location>
        <begin position="20"/>
        <end position="433"/>
    </location>
</feature>
<dbReference type="AlphaFoldDB" id="A0AA90GWP0"/>
<dbReference type="InterPro" id="IPR050189">
    <property type="entry name" value="MFS_Efflux_Transporters"/>
</dbReference>
<comment type="subcellular location">
    <subcellularLocation>
        <location evidence="1">Cell membrane</location>
        <topology evidence="1">Multi-pass membrane protein</topology>
    </subcellularLocation>
</comment>
<feature type="region of interest" description="Disordered" evidence="6">
    <location>
        <begin position="397"/>
        <end position="433"/>
    </location>
</feature>
<feature type="transmembrane region" description="Helical" evidence="7">
    <location>
        <begin position="303"/>
        <end position="328"/>
    </location>
</feature>
<dbReference type="InterPro" id="IPR011701">
    <property type="entry name" value="MFS"/>
</dbReference>
<evidence type="ECO:0000256" key="3">
    <source>
        <dbReference type="ARBA" id="ARBA00022692"/>
    </source>
</evidence>
<evidence type="ECO:0000256" key="7">
    <source>
        <dbReference type="SAM" id="Phobius"/>
    </source>
</evidence>
<dbReference type="InterPro" id="IPR036259">
    <property type="entry name" value="MFS_trans_sf"/>
</dbReference>
<dbReference type="EMBL" id="JABXJJ020000001">
    <property type="protein sequence ID" value="MDI5967821.1"/>
    <property type="molecule type" value="Genomic_DNA"/>
</dbReference>
<organism evidence="9">
    <name type="scientific">Streptantibioticus silvisoli</name>
    <dbReference type="NCBI Taxonomy" id="2705255"/>
    <lineage>
        <taxon>Bacteria</taxon>
        <taxon>Bacillati</taxon>
        <taxon>Actinomycetota</taxon>
        <taxon>Actinomycetes</taxon>
        <taxon>Kitasatosporales</taxon>
        <taxon>Streptomycetaceae</taxon>
        <taxon>Streptantibioticus</taxon>
    </lineage>
</organism>
<evidence type="ECO:0000256" key="2">
    <source>
        <dbReference type="ARBA" id="ARBA00022475"/>
    </source>
</evidence>
<feature type="transmembrane region" description="Helical" evidence="7">
    <location>
        <begin position="281"/>
        <end position="297"/>
    </location>
</feature>
<accession>A0AA90GWP0</accession>
<dbReference type="PANTHER" id="PTHR43124">
    <property type="entry name" value="PURINE EFFLUX PUMP PBUE"/>
    <property type="match status" value="1"/>
</dbReference>
<feature type="transmembrane region" description="Helical" evidence="7">
    <location>
        <begin position="119"/>
        <end position="136"/>
    </location>
</feature>
<evidence type="ECO:0000256" key="6">
    <source>
        <dbReference type="SAM" id="MobiDB-lite"/>
    </source>
</evidence>
<feature type="transmembrane region" description="Helical" evidence="7">
    <location>
        <begin position="21"/>
        <end position="39"/>
    </location>
</feature>
<feature type="transmembrane region" description="Helical" evidence="7">
    <location>
        <begin position="215"/>
        <end position="236"/>
    </location>
</feature>
<gene>
    <name evidence="9" type="ORF">POF50_000375</name>
</gene>
<reference evidence="9" key="1">
    <citation type="submission" date="2023-05" db="EMBL/GenBank/DDBJ databases">
        <title>Streptantibioticus silvisoli sp. nov., acidotolerant actinomycetes 1 from pine litter.</title>
        <authorList>
            <person name="Swiecimska M."/>
            <person name="Golinska P."/>
            <person name="Sangal V."/>
            <person name="Wachnowicz B."/>
            <person name="Goodfellow M."/>
        </authorList>
    </citation>
    <scope>NUCLEOTIDE SEQUENCE</scope>
    <source>
        <strain evidence="9">SL13</strain>
    </source>
</reference>
<dbReference type="Gene3D" id="1.20.1250.20">
    <property type="entry name" value="MFS general substrate transporter like domains"/>
    <property type="match status" value="2"/>
</dbReference>
<evidence type="ECO:0000256" key="5">
    <source>
        <dbReference type="ARBA" id="ARBA00023136"/>
    </source>
</evidence>
<feature type="compositionally biased region" description="Basic and acidic residues" evidence="6">
    <location>
        <begin position="422"/>
        <end position="433"/>
    </location>
</feature>
<feature type="transmembrane region" description="Helical" evidence="7">
    <location>
        <begin position="143"/>
        <end position="166"/>
    </location>
</feature>
<sequence>MLRRSAGSRGEGGSAIAWRQVGVTWLAGVQAAVGLGAVSPVSSAVRSSLGLSLGTVAWATSGMTVVGAAFGIPAGRWISRYAARDALVLGLLVIAAAAGGSGLSGSWPALLGSRVLEGAGYLLVFVAGPTVVARLTRGRARTAALAAWGSCVPVGLALATGVGGALAPGPAWHRWLAVTGVGPLLAAGVLTFVLPRLPAPPVTGRSVAGGTLTRSLGPAGAYACLSLVGIAVLVLLPDFLTGVRHTTGAEAGSATALVSLLSALGGLFATWLLGRGVAVKALVPLAVLMPLGCLPAFSSGVPLGAVVGAAGVVLFVDGLLISAVFAIVPDVARRIEDIDLVNGSLSQFGSLGVLLGPPLFGLAVGRAGWEATTALASLFTGATYGLLVLTVRVAASPAPAPAPPRPTPPAGPDPGPGTGSDRVPDGPRSRGTE</sequence>